<dbReference type="EMBL" id="CBSX010000216">
    <property type="protein sequence ID" value="CDH07737.1"/>
    <property type="molecule type" value="Genomic_DNA"/>
</dbReference>
<name>A0A077NZU9_XENBV</name>
<comment type="caution">
    <text evidence="1">The sequence shown here is derived from an EMBL/GenBank/DDBJ whole genome shotgun (WGS) entry which is preliminary data.</text>
</comment>
<dbReference type="AlphaFoldDB" id="A0A077NZU9"/>
<accession>A0A077NZU9</accession>
<sequence length="41" mass="4915">MPEEILRTECMAQVKLLKNEVGPRSHYRTMIRMHHLVKIKP</sequence>
<organism evidence="1">
    <name type="scientific">Xenorhabdus bovienii str. oregonense</name>
    <dbReference type="NCBI Taxonomy" id="1398202"/>
    <lineage>
        <taxon>Bacteria</taxon>
        <taxon>Pseudomonadati</taxon>
        <taxon>Pseudomonadota</taxon>
        <taxon>Gammaproteobacteria</taxon>
        <taxon>Enterobacterales</taxon>
        <taxon>Morganellaceae</taxon>
        <taxon>Xenorhabdus</taxon>
    </lineage>
</organism>
<gene>
    <name evidence="1" type="ORF">XBO1_500004</name>
</gene>
<dbReference type="HOGENOM" id="CLU_3278891_0_0_6"/>
<evidence type="ECO:0000313" key="1">
    <source>
        <dbReference type="EMBL" id="CDH07737.1"/>
    </source>
</evidence>
<reference evidence="1" key="1">
    <citation type="submission" date="2013-07" db="EMBL/GenBank/DDBJ databases">
        <title>Sub-species coevolution in mutualistic symbiosis.</title>
        <authorList>
            <person name="Murfin K."/>
            <person name="Klassen J."/>
            <person name="Lee M."/>
            <person name="Forst S."/>
            <person name="Stock P."/>
            <person name="Goodrich-Blair H."/>
        </authorList>
    </citation>
    <scope>NUCLEOTIDE SEQUENCE [LARGE SCALE GENOMIC DNA]</scope>
    <source>
        <strain evidence="1">Oregonense</strain>
    </source>
</reference>
<proteinExistence type="predicted"/>
<protein>
    <submittedName>
        <fullName evidence="1">Uncharacterized protein</fullName>
    </submittedName>
</protein>
<dbReference type="Proteomes" id="UP000028483">
    <property type="component" value="Unassembled WGS sequence"/>
</dbReference>